<feature type="transmembrane region" description="Helical" evidence="16">
    <location>
        <begin position="150"/>
        <end position="170"/>
    </location>
</feature>
<feature type="domain" description="Cytochrome oxidase subunit II copper A binding" evidence="17">
    <location>
        <begin position="184"/>
        <end position="314"/>
    </location>
</feature>
<dbReference type="PANTHER" id="PTHR22888">
    <property type="entry name" value="CYTOCHROME C OXIDASE, SUBUNIT II"/>
    <property type="match status" value="1"/>
</dbReference>
<evidence type="ECO:0000259" key="17">
    <source>
        <dbReference type="PROSITE" id="PS50857"/>
    </source>
</evidence>
<evidence type="ECO:0000256" key="2">
    <source>
        <dbReference type="ARBA" id="ARBA00007866"/>
    </source>
</evidence>
<keyword evidence="8" id="KW-0249">Electron transport</keyword>
<dbReference type="SUPFAM" id="SSF81464">
    <property type="entry name" value="Cytochrome c oxidase subunit II-like, transmembrane region"/>
    <property type="match status" value="1"/>
</dbReference>
<feature type="compositionally biased region" description="Basic residues" evidence="15">
    <location>
        <begin position="46"/>
        <end position="58"/>
    </location>
</feature>
<dbReference type="InterPro" id="IPR001505">
    <property type="entry name" value="Copper_CuA"/>
</dbReference>
<organism evidence="18 19">
    <name type="scientific">Pseudonocardia broussonetiae</name>
    <dbReference type="NCBI Taxonomy" id="2736640"/>
    <lineage>
        <taxon>Bacteria</taxon>
        <taxon>Bacillati</taxon>
        <taxon>Actinomycetota</taxon>
        <taxon>Actinomycetes</taxon>
        <taxon>Pseudonocardiales</taxon>
        <taxon>Pseudonocardiaceae</taxon>
        <taxon>Pseudonocardia</taxon>
    </lineage>
</organism>
<feature type="region of interest" description="Disordered" evidence="15">
    <location>
        <begin position="1"/>
        <end position="58"/>
    </location>
</feature>
<dbReference type="GO" id="GO:0016020">
    <property type="term" value="C:membrane"/>
    <property type="evidence" value="ECO:0007669"/>
    <property type="project" value="UniProtKB-SubCell"/>
</dbReference>
<keyword evidence="4" id="KW-0813">Transport</keyword>
<keyword evidence="5 16" id="KW-0812">Transmembrane</keyword>
<comment type="similarity">
    <text evidence="2">Belongs to the cytochrome c oxidase subunit 2 family.</text>
</comment>
<dbReference type="InterPro" id="IPR008972">
    <property type="entry name" value="Cupredoxin"/>
</dbReference>
<dbReference type="InterPro" id="IPR045187">
    <property type="entry name" value="CcO_II"/>
</dbReference>
<dbReference type="GO" id="GO:0005507">
    <property type="term" value="F:copper ion binding"/>
    <property type="evidence" value="ECO:0007669"/>
    <property type="project" value="InterPro"/>
</dbReference>
<keyword evidence="11 16" id="KW-0472">Membrane</keyword>
<evidence type="ECO:0000256" key="4">
    <source>
        <dbReference type="ARBA" id="ARBA00022448"/>
    </source>
</evidence>
<reference evidence="18 19" key="1">
    <citation type="submission" date="2020-05" db="EMBL/GenBank/DDBJ databases">
        <authorList>
            <person name="Mo P."/>
        </authorList>
    </citation>
    <scope>NUCLEOTIDE SEQUENCE [LARGE SCALE GENOMIC DNA]</scope>
    <source>
        <strain evidence="18 19">Gen01</strain>
    </source>
</reference>
<accession>A0A6M6JHU4</accession>
<comment type="subcellular location">
    <subcellularLocation>
        <location evidence="1">Membrane</location>
        <topology evidence="1">Multi-pass membrane protein</topology>
    </subcellularLocation>
</comment>
<keyword evidence="19" id="KW-1185">Reference proteome</keyword>
<gene>
    <name evidence="18" type="ORF">HOP40_18920</name>
</gene>
<dbReference type="Gene3D" id="1.10.287.90">
    <property type="match status" value="1"/>
</dbReference>
<evidence type="ECO:0000256" key="15">
    <source>
        <dbReference type="SAM" id="MobiDB-lite"/>
    </source>
</evidence>
<dbReference type="Pfam" id="PF00116">
    <property type="entry name" value="COX2"/>
    <property type="match status" value="1"/>
</dbReference>
<evidence type="ECO:0000256" key="12">
    <source>
        <dbReference type="ARBA" id="ARBA00024688"/>
    </source>
</evidence>
<dbReference type="Proteomes" id="UP000505377">
    <property type="component" value="Chromosome"/>
</dbReference>
<evidence type="ECO:0000256" key="9">
    <source>
        <dbReference type="ARBA" id="ARBA00022989"/>
    </source>
</evidence>
<dbReference type="PANTHER" id="PTHR22888:SF9">
    <property type="entry name" value="CYTOCHROME C OXIDASE SUBUNIT 2"/>
    <property type="match status" value="1"/>
</dbReference>
<sequence length="368" mass="39942">MPRGPAAVRATHPTGADRPRSASLYARSKADPASPRRAVGTSEKQGRRRAVGRAQHGAHRGRARAVKLALLAALVVPLTTGCTVEDALRFGWPSGVTPQAEAMRELWTWSAIAALVVGAVTWGAMFWAVAFHRKKKGDDDSPPRQTQYNLPVEIAFTVIPTIIVAVLFGFTVNVQNYVDDDTADPDLAVDIRGFQWNWEFTYPDSQGPDGQPVSTLGDSSTIPLLVLPTESRIQFTQASSDVIHSFFVPEFLFKRDVFPLPEKNNQDNVWQIDGIDRQGSFVGRCAELCGTYHSQMNFEVRALPQDLFDRWLDLRGQVNPATGEGYTAGEALGELGCGVDCAPAATTTVPYNTDRAARTASGTVAAGN</sequence>
<keyword evidence="7" id="KW-1278">Translocase</keyword>
<dbReference type="PRINTS" id="PR01166">
    <property type="entry name" value="CYCOXIDASEII"/>
</dbReference>
<evidence type="ECO:0000313" key="18">
    <source>
        <dbReference type="EMBL" id="QJY47624.1"/>
    </source>
</evidence>
<evidence type="ECO:0000256" key="8">
    <source>
        <dbReference type="ARBA" id="ARBA00022982"/>
    </source>
</evidence>
<dbReference type="EMBL" id="CP053564">
    <property type="protein sequence ID" value="QJY47624.1"/>
    <property type="molecule type" value="Genomic_DNA"/>
</dbReference>
<evidence type="ECO:0000256" key="10">
    <source>
        <dbReference type="ARBA" id="ARBA00023008"/>
    </source>
</evidence>
<dbReference type="PROSITE" id="PS50857">
    <property type="entry name" value="COX2_CUA"/>
    <property type="match status" value="1"/>
</dbReference>
<evidence type="ECO:0000256" key="3">
    <source>
        <dbReference type="ARBA" id="ARBA00012949"/>
    </source>
</evidence>
<keyword evidence="9 16" id="KW-1133">Transmembrane helix</keyword>
<dbReference type="SUPFAM" id="SSF49503">
    <property type="entry name" value="Cupredoxins"/>
    <property type="match status" value="1"/>
</dbReference>
<protein>
    <recommendedName>
        <fullName evidence="3">cytochrome-c oxidase</fullName>
        <ecNumber evidence="3">7.1.1.9</ecNumber>
    </recommendedName>
    <alternativeName>
        <fullName evidence="13">Cytochrome aa3 subunit 2</fullName>
    </alternativeName>
</protein>
<evidence type="ECO:0000313" key="19">
    <source>
        <dbReference type="Proteomes" id="UP000505377"/>
    </source>
</evidence>
<dbReference type="InterPro" id="IPR036257">
    <property type="entry name" value="Cyt_c_oxidase_su2_TM_sf"/>
</dbReference>
<evidence type="ECO:0000256" key="14">
    <source>
        <dbReference type="ARBA" id="ARBA00047816"/>
    </source>
</evidence>
<evidence type="ECO:0000256" key="7">
    <source>
        <dbReference type="ARBA" id="ARBA00022967"/>
    </source>
</evidence>
<evidence type="ECO:0000256" key="6">
    <source>
        <dbReference type="ARBA" id="ARBA00022723"/>
    </source>
</evidence>
<keyword evidence="6" id="KW-0479">Metal-binding</keyword>
<evidence type="ECO:0000256" key="11">
    <source>
        <dbReference type="ARBA" id="ARBA00023136"/>
    </source>
</evidence>
<dbReference type="PROSITE" id="PS00078">
    <property type="entry name" value="COX2"/>
    <property type="match status" value="1"/>
</dbReference>
<proteinExistence type="inferred from homology"/>
<evidence type="ECO:0000256" key="5">
    <source>
        <dbReference type="ARBA" id="ARBA00022692"/>
    </source>
</evidence>
<evidence type="ECO:0000256" key="16">
    <source>
        <dbReference type="SAM" id="Phobius"/>
    </source>
</evidence>
<dbReference type="InterPro" id="IPR002429">
    <property type="entry name" value="CcO_II-like_C"/>
</dbReference>
<feature type="transmembrane region" description="Helical" evidence="16">
    <location>
        <begin position="68"/>
        <end position="88"/>
    </location>
</feature>
<comment type="function">
    <text evidence="12">Subunits I and II form the functional core of the enzyme complex. Electrons originating in cytochrome c are transferred via heme a and Cu(A) to the binuclear center formed by heme a3 and Cu(B).</text>
</comment>
<evidence type="ECO:0000256" key="13">
    <source>
        <dbReference type="ARBA" id="ARBA00031399"/>
    </source>
</evidence>
<dbReference type="GO" id="GO:0042773">
    <property type="term" value="P:ATP synthesis coupled electron transport"/>
    <property type="evidence" value="ECO:0007669"/>
    <property type="project" value="TreeGrafter"/>
</dbReference>
<dbReference type="Gene3D" id="2.60.40.420">
    <property type="entry name" value="Cupredoxins - blue copper proteins"/>
    <property type="match status" value="1"/>
</dbReference>
<feature type="transmembrane region" description="Helical" evidence="16">
    <location>
        <begin position="108"/>
        <end position="129"/>
    </location>
</feature>
<name>A0A6M6JHU4_9PSEU</name>
<dbReference type="AlphaFoldDB" id="A0A6M6JHU4"/>
<keyword evidence="10" id="KW-0186">Copper</keyword>
<dbReference type="EC" id="7.1.1.9" evidence="3"/>
<evidence type="ECO:0000256" key="1">
    <source>
        <dbReference type="ARBA" id="ARBA00004141"/>
    </source>
</evidence>
<dbReference type="GO" id="GO:0004129">
    <property type="term" value="F:cytochrome-c oxidase activity"/>
    <property type="evidence" value="ECO:0007669"/>
    <property type="project" value="UniProtKB-EC"/>
</dbReference>
<comment type="catalytic activity">
    <reaction evidence="14">
        <text>4 Fe(II)-[cytochrome c] + O2 + 8 H(+)(in) = 4 Fe(III)-[cytochrome c] + 2 H2O + 4 H(+)(out)</text>
        <dbReference type="Rhea" id="RHEA:11436"/>
        <dbReference type="Rhea" id="RHEA-COMP:10350"/>
        <dbReference type="Rhea" id="RHEA-COMP:14399"/>
        <dbReference type="ChEBI" id="CHEBI:15377"/>
        <dbReference type="ChEBI" id="CHEBI:15378"/>
        <dbReference type="ChEBI" id="CHEBI:15379"/>
        <dbReference type="ChEBI" id="CHEBI:29033"/>
        <dbReference type="ChEBI" id="CHEBI:29034"/>
        <dbReference type="EC" id="7.1.1.9"/>
    </reaction>
</comment>
<dbReference type="KEGG" id="pbro:HOP40_18920"/>